<evidence type="ECO:0000256" key="5">
    <source>
        <dbReference type="ARBA" id="ARBA00023136"/>
    </source>
</evidence>
<protein>
    <submittedName>
        <fullName evidence="9">Uncharacterized protein</fullName>
    </submittedName>
</protein>
<feature type="transmembrane region" description="Helical" evidence="8">
    <location>
        <begin position="95"/>
        <end position="122"/>
    </location>
</feature>
<feature type="compositionally biased region" description="Polar residues" evidence="7">
    <location>
        <begin position="828"/>
        <end position="855"/>
    </location>
</feature>
<keyword evidence="3 8" id="KW-0812">Transmembrane</keyword>
<feature type="transmembrane region" description="Helical" evidence="8">
    <location>
        <begin position="773"/>
        <end position="798"/>
    </location>
</feature>
<dbReference type="InterPro" id="IPR008795">
    <property type="entry name" value="Prominin"/>
</dbReference>
<feature type="transmembrane region" description="Helical" evidence="8">
    <location>
        <begin position="151"/>
        <end position="173"/>
    </location>
</feature>
<feature type="transmembrane region" description="Helical" evidence="8">
    <location>
        <begin position="475"/>
        <end position="499"/>
    </location>
</feature>
<evidence type="ECO:0000313" key="9">
    <source>
        <dbReference type="EMBL" id="KAG8194183.1"/>
    </source>
</evidence>
<feature type="transmembrane region" description="Helical" evidence="8">
    <location>
        <begin position="421"/>
        <end position="445"/>
    </location>
</feature>
<gene>
    <name evidence="9" type="ORF">JTE90_002387</name>
</gene>
<feature type="region of interest" description="Disordered" evidence="7">
    <location>
        <begin position="817"/>
        <end position="963"/>
    </location>
</feature>
<dbReference type="AlphaFoldDB" id="A0AAV6VDP3"/>
<feature type="compositionally biased region" description="Polar residues" evidence="7">
    <location>
        <begin position="877"/>
        <end position="936"/>
    </location>
</feature>
<dbReference type="Proteomes" id="UP000827092">
    <property type="component" value="Unassembled WGS sequence"/>
</dbReference>
<comment type="caution">
    <text evidence="9">The sequence shown here is derived from an EMBL/GenBank/DDBJ whole genome shotgun (WGS) entry which is preliminary data.</text>
</comment>
<dbReference type="EMBL" id="JAFNEN010000107">
    <property type="protein sequence ID" value="KAG8194183.1"/>
    <property type="molecule type" value="Genomic_DNA"/>
</dbReference>
<feature type="compositionally biased region" description="Basic and acidic residues" evidence="7">
    <location>
        <begin position="937"/>
        <end position="963"/>
    </location>
</feature>
<keyword evidence="4 8" id="KW-1133">Transmembrane helix</keyword>
<dbReference type="PANTHER" id="PTHR22730">
    <property type="entry name" value="PROMININ PROM PROTEIN"/>
    <property type="match status" value="1"/>
</dbReference>
<reference evidence="9 10" key="1">
    <citation type="journal article" date="2022" name="Nat. Ecol. Evol.">
        <title>A masculinizing supergene underlies an exaggerated male reproductive morph in a spider.</title>
        <authorList>
            <person name="Hendrickx F."/>
            <person name="De Corte Z."/>
            <person name="Sonet G."/>
            <person name="Van Belleghem S.M."/>
            <person name="Kostlbacher S."/>
            <person name="Vangestel C."/>
        </authorList>
    </citation>
    <scope>NUCLEOTIDE SEQUENCE [LARGE SCALE GENOMIC DNA]</scope>
    <source>
        <strain evidence="9">W744_W776</strain>
    </source>
</reference>
<dbReference type="PANTHER" id="PTHR22730:SF1">
    <property type="entry name" value="PROMININ-LIKE PROTEIN"/>
    <property type="match status" value="1"/>
</dbReference>
<evidence type="ECO:0000313" key="10">
    <source>
        <dbReference type="Proteomes" id="UP000827092"/>
    </source>
</evidence>
<evidence type="ECO:0000256" key="1">
    <source>
        <dbReference type="ARBA" id="ARBA00004141"/>
    </source>
</evidence>
<evidence type="ECO:0000256" key="6">
    <source>
        <dbReference type="ARBA" id="ARBA00023180"/>
    </source>
</evidence>
<evidence type="ECO:0000256" key="4">
    <source>
        <dbReference type="ARBA" id="ARBA00022989"/>
    </source>
</evidence>
<dbReference type="Pfam" id="PF05478">
    <property type="entry name" value="Prominin"/>
    <property type="match status" value="1"/>
</dbReference>
<keyword evidence="5 8" id="KW-0472">Membrane</keyword>
<comment type="similarity">
    <text evidence="2">Belongs to the prominin family.</text>
</comment>
<proteinExistence type="inferred from homology"/>
<keyword evidence="6" id="KW-0325">Glycoprotein</keyword>
<name>A0AAV6VDP3_9ARAC</name>
<evidence type="ECO:0000256" key="7">
    <source>
        <dbReference type="SAM" id="MobiDB-lite"/>
    </source>
</evidence>
<evidence type="ECO:0000256" key="2">
    <source>
        <dbReference type="ARBA" id="ARBA00006058"/>
    </source>
</evidence>
<accession>A0AAV6VDP3</accession>
<keyword evidence="10" id="KW-1185">Reference proteome</keyword>
<organism evidence="9 10">
    <name type="scientific">Oedothorax gibbosus</name>
    <dbReference type="NCBI Taxonomy" id="931172"/>
    <lineage>
        <taxon>Eukaryota</taxon>
        <taxon>Metazoa</taxon>
        <taxon>Ecdysozoa</taxon>
        <taxon>Arthropoda</taxon>
        <taxon>Chelicerata</taxon>
        <taxon>Arachnida</taxon>
        <taxon>Araneae</taxon>
        <taxon>Araneomorphae</taxon>
        <taxon>Entelegynae</taxon>
        <taxon>Araneoidea</taxon>
        <taxon>Linyphiidae</taxon>
        <taxon>Erigoninae</taxon>
        <taxon>Oedothorax</taxon>
    </lineage>
</organism>
<sequence>MTLMVLISKLWLQISPILFIICCVQSSYLSKFLKKADEFTNTLKNWELTPIGKTSAEFLQAFITRSIKKELEELLRDWNVKNFSKTLYSVVLHTFFYQVPVFVVVLMLFIITFLMIALPYCISLYRTEKSLRVNDPVAKEALINLGKNGHVWFECFIATVIIAVFGILITMYASLRTYYLLKAPFLYFLFTVDATYLVKTNLQHNYEYKLDDISRRPFDRVVLLQNINDDIVNSFNLAERAVANPLLDVASSIHWQISHAKFILKHQRAMLINVTRNTSSVAENSLKLFTSYVKAIKNETTRDTSKLDSLLKIPQFNITINTTFETYNTPINALTDATKLNISASIQNVNLELAQLAKKVRFDPSELVDKLTYFIFEAQQKVRTAIFHYFTVADKSINTEGVKSFRNVLHDMEADFTNQSFPLFVFISSLYGLSLVCVLILAVAYSCAVGGTKCFSKNQKEHIQKSKTSNRSGHVLLGFCYAISIFLWICWLSNIYFFLMTALQLQMCNSVKDLSFFSATLDNVSYRKSTHFYSIFSSEELNSTINQNIIKCQKDNDYFATISHDFVNFLRIAKTNTSSNFENVTLPFYEGLKNLSALNVSSSEYNITKLKNILEEVDTVSVPNKTNEYLQHVKKFGVLEILEEIANSPNSSSSTLNYTSLATKSYESLTSSVNSLMHKNNLFKLSLKNLNNTLQSTIVQMEYLNWTAGAFHDFIVKESSKAYSEIFNQTIHTKIDEVIFELANEISKFRSSISFCRPLLNMHDKGKILLCNILLYPIAVCWFGSTLICIGLFVSVVISVHSSQLFLFPSDEYAESGAASEDGRESQDTSNASPTVSSISKRSRYSNDCSISSEGDSFEGKDESSENSKFASDIQDDSPNYIKSATDSQDDSPNYIKSATDSQDDSPNYIKSATDSQDDSSNNINCASDNKYQSSENNDKPSDKKYSSEHLDKSSDIMHKSSG</sequence>
<evidence type="ECO:0000256" key="3">
    <source>
        <dbReference type="ARBA" id="ARBA00022692"/>
    </source>
</evidence>
<evidence type="ECO:0000256" key="8">
    <source>
        <dbReference type="SAM" id="Phobius"/>
    </source>
</evidence>
<dbReference type="GO" id="GO:0016020">
    <property type="term" value="C:membrane"/>
    <property type="evidence" value="ECO:0007669"/>
    <property type="project" value="UniProtKB-SubCell"/>
</dbReference>
<comment type="subcellular location">
    <subcellularLocation>
        <location evidence="1">Membrane</location>
        <topology evidence="1">Multi-pass membrane protein</topology>
    </subcellularLocation>
</comment>